<protein>
    <recommendedName>
        <fullName evidence="7">Ig-like domain-containing protein</fullName>
    </recommendedName>
</protein>
<keyword evidence="4" id="KW-0393">Immunoglobulin domain</keyword>
<evidence type="ECO:0000256" key="6">
    <source>
        <dbReference type="SAM" id="SignalP"/>
    </source>
</evidence>
<comment type="caution">
    <text evidence="8">The sequence shown here is derived from an EMBL/GenBank/DDBJ whole genome shotgun (WGS) entry which is preliminary data.</text>
</comment>
<dbReference type="InterPro" id="IPR003598">
    <property type="entry name" value="Ig_sub2"/>
</dbReference>
<dbReference type="InterPro" id="IPR013098">
    <property type="entry name" value="Ig_I-set"/>
</dbReference>
<sequence length="278" mass="30900">ERESRNKTGQSTPFTMLWLVVVSLLLHCLDAAVSPPQTIVPSSAKSSHAHPLIIPDHKLTLWCTADGIKSAKLVHLSDKKTHVAKVTGNNASITFDAPTVLHAGDYRCEMDTKTGLKTETTSVYVRPIVHTEHSEKVDTKKDEFNLELSNLVVTEGETVNVTCPVFAHPLPKVKWNKDNKAIKLSSRVSLTGDRLTIHGVDYSDEGVYSCEAVNEFTVASKTTRPLLTVARSIMVKSQYAWIWPLAVIIATLITLVVIIWACEIRKNKKEKRTNTYVE</sequence>
<proteinExistence type="predicted"/>
<evidence type="ECO:0000256" key="3">
    <source>
        <dbReference type="ARBA" id="ARBA00023157"/>
    </source>
</evidence>
<gene>
    <name evidence="8" type="ORF">PFISCL1PPCAC_20235</name>
</gene>
<dbReference type="PROSITE" id="PS50835">
    <property type="entry name" value="IG_LIKE"/>
    <property type="match status" value="1"/>
</dbReference>
<dbReference type="SMART" id="SM00408">
    <property type="entry name" value="IGc2"/>
    <property type="match status" value="1"/>
</dbReference>
<dbReference type="InterPro" id="IPR013783">
    <property type="entry name" value="Ig-like_fold"/>
</dbReference>
<dbReference type="InterPro" id="IPR007110">
    <property type="entry name" value="Ig-like_dom"/>
</dbReference>
<keyword evidence="2" id="KW-0677">Repeat</keyword>
<dbReference type="Gene3D" id="2.60.40.10">
    <property type="entry name" value="Immunoglobulins"/>
    <property type="match status" value="2"/>
</dbReference>
<dbReference type="Pfam" id="PF26428">
    <property type="entry name" value="Zwei_Ig_N"/>
    <property type="match status" value="1"/>
</dbReference>
<feature type="chain" id="PRO_5043360878" description="Ig-like domain-containing protein" evidence="6">
    <location>
        <begin position="32"/>
        <end position="278"/>
    </location>
</feature>
<dbReference type="InterPro" id="IPR058814">
    <property type="entry name" value="ZIG1/7_N"/>
</dbReference>
<feature type="transmembrane region" description="Helical" evidence="5">
    <location>
        <begin position="241"/>
        <end position="262"/>
    </location>
</feature>
<feature type="domain" description="Ig-like" evidence="7">
    <location>
        <begin position="127"/>
        <end position="228"/>
    </location>
</feature>
<evidence type="ECO:0000256" key="4">
    <source>
        <dbReference type="ARBA" id="ARBA00023319"/>
    </source>
</evidence>
<dbReference type="Pfam" id="PF07679">
    <property type="entry name" value="I-set"/>
    <property type="match status" value="1"/>
</dbReference>
<keyword evidence="5" id="KW-1133">Transmembrane helix</keyword>
<organism evidence="8 9">
    <name type="scientific">Pristionchus fissidentatus</name>
    <dbReference type="NCBI Taxonomy" id="1538716"/>
    <lineage>
        <taxon>Eukaryota</taxon>
        <taxon>Metazoa</taxon>
        <taxon>Ecdysozoa</taxon>
        <taxon>Nematoda</taxon>
        <taxon>Chromadorea</taxon>
        <taxon>Rhabditida</taxon>
        <taxon>Rhabditina</taxon>
        <taxon>Diplogasteromorpha</taxon>
        <taxon>Diplogasteroidea</taxon>
        <taxon>Neodiplogasteridae</taxon>
        <taxon>Pristionchus</taxon>
    </lineage>
</organism>
<keyword evidence="5" id="KW-0812">Transmembrane</keyword>
<dbReference type="SMART" id="SM00409">
    <property type="entry name" value="IG"/>
    <property type="match status" value="2"/>
</dbReference>
<dbReference type="SUPFAM" id="SSF48726">
    <property type="entry name" value="Immunoglobulin"/>
    <property type="match status" value="2"/>
</dbReference>
<keyword evidence="1 6" id="KW-0732">Signal</keyword>
<dbReference type="GO" id="GO:0007156">
    <property type="term" value="P:homophilic cell adhesion via plasma membrane adhesion molecules"/>
    <property type="evidence" value="ECO:0007669"/>
    <property type="project" value="TreeGrafter"/>
</dbReference>
<evidence type="ECO:0000259" key="7">
    <source>
        <dbReference type="PROSITE" id="PS50835"/>
    </source>
</evidence>
<evidence type="ECO:0000313" key="8">
    <source>
        <dbReference type="EMBL" id="GMT28938.1"/>
    </source>
</evidence>
<dbReference type="PANTHER" id="PTHR45080:SF8">
    <property type="entry name" value="IG-LIKE DOMAIN-CONTAINING PROTEIN"/>
    <property type="match status" value="1"/>
</dbReference>
<reference evidence="8" key="1">
    <citation type="submission" date="2023-10" db="EMBL/GenBank/DDBJ databases">
        <title>Genome assembly of Pristionchus species.</title>
        <authorList>
            <person name="Yoshida K."/>
            <person name="Sommer R.J."/>
        </authorList>
    </citation>
    <scope>NUCLEOTIDE SEQUENCE</scope>
    <source>
        <strain evidence="8">RS5133</strain>
    </source>
</reference>
<dbReference type="InterPro" id="IPR036179">
    <property type="entry name" value="Ig-like_dom_sf"/>
</dbReference>
<evidence type="ECO:0000256" key="5">
    <source>
        <dbReference type="SAM" id="Phobius"/>
    </source>
</evidence>
<dbReference type="InterPro" id="IPR003599">
    <property type="entry name" value="Ig_sub"/>
</dbReference>
<evidence type="ECO:0000313" key="9">
    <source>
        <dbReference type="Proteomes" id="UP001432322"/>
    </source>
</evidence>
<evidence type="ECO:0000256" key="2">
    <source>
        <dbReference type="ARBA" id="ARBA00022737"/>
    </source>
</evidence>
<dbReference type="PANTHER" id="PTHR45080">
    <property type="entry name" value="CONTACTIN 5"/>
    <property type="match status" value="1"/>
</dbReference>
<keyword evidence="3" id="KW-1015">Disulfide bond</keyword>
<dbReference type="GO" id="GO:0005886">
    <property type="term" value="C:plasma membrane"/>
    <property type="evidence" value="ECO:0007669"/>
    <property type="project" value="TreeGrafter"/>
</dbReference>
<dbReference type="FunFam" id="2.60.40.10:FF:000032">
    <property type="entry name" value="palladin isoform X1"/>
    <property type="match status" value="1"/>
</dbReference>
<feature type="non-terminal residue" evidence="8">
    <location>
        <position position="1"/>
    </location>
</feature>
<accession>A0AAV5WBL9</accession>
<name>A0AAV5WBL9_9BILA</name>
<dbReference type="AlphaFoldDB" id="A0AAV5WBL9"/>
<keyword evidence="5" id="KW-0472">Membrane</keyword>
<dbReference type="Proteomes" id="UP001432322">
    <property type="component" value="Unassembled WGS sequence"/>
</dbReference>
<keyword evidence="9" id="KW-1185">Reference proteome</keyword>
<dbReference type="EMBL" id="BTSY01000005">
    <property type="protein sequence ID" value="GMT28938.1"/>
    <property type="molecule type" value="Genomic_DNA"/>
</dbReference>
<dbReference type="InterPro" id="IPR050958">
    <property type="entry name" value="Cell_Adh-Cytoskel_Orgn"/>
</dbReference>
<evidence type="ECO:0000256" key="1">
    <source>
        <dbReference type="ARBA" id="ARBA00022729"/>
    </source>
</evidence>
<feature type="signal peptide" evidence="6">
    <location>
        <begin position="1"/>
        <end position="31"/>
    </location>
</feature>